<feature type="compositionally biased region" description="Low complexity" evidence="1">
    <location>
        <begin position="23"/>
        <end position="33"/>
    </location>
</feature>
<keyword evidence="3" id="KW-1185">Reference proteome</keyword>
<sequence length="80" mass="7530">MRATTLTGLAAALLLVGCGDSGGSDNSAADANSISEDPYGATGAPGADLTDNGVTDGANGMADTDTGAATNEAGASSNHQ</sequence>
<feature type="compositionally biased region" description="Polar residues" evidence="1">
    <location>
        <begin position="67"/>
        <end position="80"/>
    </location>
</feature>
<dbReference type="PROSITE" id="PS51257">
    <property type="entry name" value="PROKAR_LIPOPROTEIN"/>
    <property type="match status" value="1"/>
</dbReference>
<dbReference type="RefSeq" id="WP_135083770.1">
    <property type="nucleotide sequence ID" value="NZ_SPDV01000004.1"/>
</dbReference>
<evidence type="ECO:0000256" key="1">
    <source>
        <dbReference type="SAM" id="MobiDB-lite"/>
    </source>
</evidence>
<comment type="caution">
    <text evidence="2">The sequence shown here is derived from an EMBL/GenBank/DDBJ whole genome shotgun (WGS) entry which is preliminary data.</text>
</comment>
<evidence type="ECO:0000313" key="2">
    <source>
        <dbReference type="EMBL" id="TFI59693.1"/>
    </source>
</evidence>
<evidence type="ECO:0000313" key="3">
    <source>
        <dbReference type="Proteomes" id="UP000298213"/>
    </source>
</evidence>
<organism evidence="2 3">
    <name type="scientific">Sphingomonas parva</name>
    <dbReference type="NCBI Taxonomy" id="2555898"/>
    <lineage>
        <taxon>Bacteria</taxon>
        <taxon>Pseudomonadati</taxon>
        <taxon>Pseudomonadota</taxon>
        <taxon>Alphaproteobacteria</taxon>
        <taxon>Sphingomonadales</taxon>
        <taxon>Sphingomonadaceae</taxon>
        <taxon>Sphingomonas</taxon>
    </lineage>
</organism>
<accession>A0A4Y8ZUH8</accession>
<name>A0A4Y8ZUH8_9SPHN</name>
<feature type="region of interest" description="Disordered" evidence="1">
    <location>
        <begin position="22"/>
        <end position="80"/>
    </location>
</feature>
<dbReference type="AlphaFoldDB" id="A0A4Y8ZUH8"/>
<dbReference type="OrthoDB" id="9995884at2"/>
<gene>
    <name evidence="2" type="ORF">E2493_03520</name>
</gene>
<proteinExistence type="predicted"/>
<dbReference type="EMBL" id="SPDV01000004">
    <property type="protein sequence ID" value="TFI59693.1"/>
    <property type="molecule type" value="Genomic_DNA"/>
</dbReference>
<protein>
    <submittedName>
        <fullName evidence="2">Uncharacterized protein</fullName>
    </submittedName>
</protein>
<dbReference type="Proteomes" id="UP000298213">
    <property type="component" value="Unassembled WGS sequence"/>
</dbReference>
<reference evidence="2 3" key="1">
    <citation type="submission" date="2019-03" db="EMBL/GenBank/DDBJ databases">
        <title>Genome sequence of Sphingomonas sp. 17J27-24.</title>
        <authorList>
            <person name="Kim M."/>
            <person name="Maeng S."/>
            <person name="Sathiyaraj S."/>
        </authorList>
    </citation>
    <scope>NUCLEOTIDE SEQUENCE [LARGE SCALE GENOMIC DNA]</scope>
    <source>
        <strain evidence="2 3">17J27-24</strain>
    </source>
</reference>